<dbReference type="EMBL" id="JASBWV010000013">
    <property type="protein sequence ID" value="KAJ9123002.1"/>
    <property type="molecule type" value="Genomic_DNA"/>
</dbReference>
<keyword evidence="2" id="KW-1185">Reference proteome</keyword>
<sequence>MSGGNQSYYLPTFGNDANRHSLQYDASSQTGLAPSGHTNDGIAFGSNNQQGAYQAVNPAGTLPIYQGASMPNRHGGVQGHPNIAMEFADTFNTPSSNPTVHMTGGSPSTQNFPSIQYGSFTQSPTSLHDQNGHMDALQGVPESGGMVRGHSLAESHNAEDGMGQPPSKKKKGKNGEAVVSGSGSGAEDKEKEKEKDNRRKTSTIEEYDLRNHQTWQLTTDDGDGLIKVFNPPPTAEAKEAANSPSQGLSGQSVLSSKLISSLINSYFQHVAPLFPIVAKSDFIKGRKPPPLLLYAMAGVAATRRGVSRDVFNAIRTIINGIIRNNDVLSDASIENVQALVSVGHCTIS</sequence>
<organism evidence="1 2">
    <name type="scientific">Naganishia onofrii</name>
    <dbReference type="NCBI Taxonomy" id="1851511"/>
    <lineage>
        <taxon>Eukaryota</taxon>
        <taxon>Fungi</taxon>
        <taxon>Dikarya</taxon>
        <taxon>Basidiomycota</taxon>
        <taxon>Agaricomycotina</taxon>
        <taxon>Tremellomycetes</taxon>
        <taxon>Filobasidiales</taxon>
        <taxon>Filobasidiaceae</taxon>
        <taxon>Naganishia</taxon>
    </lineage>
</organism>
<gene>
    <name evidence="1" type="ORF">QFC24_004041</name>
</gene>
<protein>
    <submittedName>
        <fullName evidence="1">Uncharacterized protein</fullName>
    </submittedName>
</protein>
<dbReference type="Proteomes" id="UP001234202">
    <property type="component" value="Unassembled WGS sequence"/>
</dbReference>
<proteinExistence type="predicted"/>
<name>A0ACC2XJT7_9TREE</name>
<evidence type="ECO:0000313" key="2">
    <source>
        <dbReference type="Proteomes" id="UP001234202"/>
    </source>
</evidence>
<evidence type="ECO:0000313" key="1">
    <source>
        <dbReference type="EMBL" id="KAJ9123002.1"/>
    </source>
</evidence>
<reference evidence="1" key="1">
    <citation type="submission" date="2023-04" db="EMBL/GenBank/DDBJ databases">
        <title>Draft Genome sequencing of Naganishia species isolated from polar environments using Oxford Nanopore Technology.</title>
        <authorList>
            <person name="Leo P."/>
            <person name="Venkateswaran K."/>
        </authorList>
    </citation>
    <scope>NUCLEOTIDE SEQUENCE</scope>
    <source>
        <strain evidence="1">DBVPG 5303</strain>
    </source>
</reference>
<accession>A0ACC2XJT7</accession>
<comment type="caution">
    <text evidence="1">The sequence shown here is derived from an EMBL/GenBank/DDBJ whole genome shotgun (WGS) entry which is preliminary data.</text>
</comment>